<evidence type="ECO:0000256" key="1">
    <source>
        <dbReference type="SAM" id="MobiDB-lite"/>
    </source>
</evidence>
<gene>
    <name evidence="2" type="ORF">SSLN_LOCUS2883</name>
</gene>
<dbReference type="Proteomes" id="UP000275846">
    <property type="component" value="Unassembled WGS sequence"/>
</dbReference>
<evidence type="ECO:0000313" key="3">
    <source>
        <dbReference type="Proteomes" id="UP000275846"/>
    </source>
</evidence>
<feature type="compositionally biased region" description="Basic and acidic residues" evidence="1">
    <location>
        <begin position="168"/>
        <end position="180"/>
    </location>
</feature>
<feature type="compositionally biased region" description="Low complexity" evidence="1">
    <location>
        <begin position="216"/>
        <end position="230"/>
    </location>
</feature>
<sequence>MLDAPPRNYERRHFPDLLNASLTPPWAIYSSSSQSTSSKSEASLTQDVKEDSLSDESICVQFAGDWPARHSPIIEPYLPPASVLEPPRATDEVRWSLDFPPKYIILPTAYFGLASCTATRRDESPSASPYYSAGRYEQRTLKRHASLTDRPPFYPPGPNQRSAVAESTFERSQRMREARQLYRSPQSRRALGTPACYRGSSSLSSLRNRASPVCTAQASSRSRSRGSAQGTMAPKSRQPTRQQVEKNRRDLWQSEPQLNKVEAHSKSKRSGRKEKKLTAPTQRTSPADCSYWLSRDYMPAKYIDTSTKLARSRHAPLPIESFRPQKTTLWYRSDPDIALTTSESEQEKTELMPTAFQITTDLTYQRPDTSACFKHGSEVQPSGNGTYAQEDSNPLVPRRLASSPIQINRTYTKSQRMAYQQELNILREGVNLKSSTETAPKNSTEERFPTYGVPSALESTGRSSFLIGHFQHSDLFVIRDLSMCILLPMDGGLLCVPRVDWFSALSATLPK</sequence>
<feature type="compositionally biased region" description="Basic residues" evidence="1">
    <location>
        <begin position="266"/>
        <end position="275"/>
    </location>
</feature>
<evidence type="ECO:0000313" key="2">
    <source>
        <dbReference type="EMBL" id="VDL89268.1"/>
    </source>
</evidence>
<keyword evidence="3" id="KW-1185">Reference proteome</keyword>
<reference evidence="2 3" key="2">
    <citation type="submission" date="2018-11" db="EMBL/GenBank/DDBJ databases">
        <authorList>
            <consortium name="Pathogen Informatics"/>
        </authorList>
    </citation>
    <scope>NUCLEOTIDE SEQUENCE [LARGE SCALE GENOMIC DNA]</scope>
    <source>
        <strain evidence="2 3">NST_G2</strain>
    </source>
</reference>
<reference evidence="4" key="1">
    <citation type="submission" date="2016-06" db="UniProtKB">
        <authorList>
            <consortium name="WormBaseParasite"/>
        </authorList>
    </citation>
    <scope>IDENTIFICATION</scope>
</reference>
<evidence type="ECO:0000313" key="4">
    <source>
        <dbReference type="WBParaSite" id="SSLN_0000298301-mRNA-1"/>
    </source>
</evidence>
<feature type="compositionally biased region" description="Low complexity" evidence="1">
    <location>
        <begin position="30"/>
        <end position="43"/>
    </location>
</feature>
<dbReference type="OrthoDB" id="6264232at2759"/>
<organism evidence="4">
    <name type="scientific">Schistocephalus solidus</name>
    <name type="common">Tapeworm</name>
    <dbReference type="NCBI Taxonomy" id="70667"/>
    <lineage>
        <taxon>Eukaryota</taxon>
        <taxon>Metazoa</taxon>
        <taxon>Spiralia</taxon>
        <taxon>Lophotrochozoa</taxon>
        <taxon>Platyhelminthes</taxon>
        <taxon>Cestoda</taxon>
        <taxon>Eucestoda</taxon>
        <taxon>Diphyllobothriidea</taxon>
        <taxon>Diphyllobothriidae</taxon>
        <taxon>Schistocephalus</taxon>
    </lineage>
</organism>
<feature type="compositionally biased region" description="Basic and acidic residues" evidence="1">
    <location>
        <begin position="243"/>
        <end position="252"/>
    </location>
</feature>
<feature type="region of interest" description="Disordered" evidence="1">
    <location>
        <begin position="30"/>
        <end position="50"/>
    </location>
</feature>
<feature type="region of interest" description="Disordered" evidence="1">
    <location>
        <begin position="147"/>
        <end position="285"/>
    </location>
</feature>
<protein>
    <submittedName>
        <fullName evidence="2 4">Uncharacterized protein</fullName>
    </submittedName>
</protein>
<dbReference type="AlphaFoldDB" id="A0A183SF85"/>
<accession>A0A183SF85</accession>
<dbReference type="WBParaSite" id="SSLN_0000298301-mRNA-1">
    <property type="protein sequence ID" value="SSLN_0000298301-mRNA-1"/>
    <property type="gene ID" value="SSLN_0000298301"/>
</dbReference>
<name>A0A183SF85_SCHSO</name>
<dbReference type="EMBL" id="UYSU01032365">
    <property type="protein sequence ID" value="VDL89268.1"/>
    <property type="molecule type" value="Genomic_DNA"/>
</dbReference>
<proteinExistence type="predicted"/>